<dbReference type="EMBL" id="JAWDGP010001866">
    <property type="protein sequence ID" value="KAK3787358.1"/>
    <property type="molecule type" value="Genomic_DNA"/>
</dbReference>
<dbReference type="Proteomes" id="UP001283361">
    <property type="component" value="Unassembled WGS sequence"/>
</dbReference>
<reference evidence="1" key="1">
    <citation type="journal article" date="2023" name="G3 (Bethesda)">
        <title>A reference genome for the long-term kleptoplast-retaining sea slug Elysia crispata morphotype clarki.</title>
        <authorList>
            <person name="Eastman K.E."/>
            <person name="Pendleton A.L."/>
            <person name="Shaikh M.A."/>
            <person name="Suttiyut T."/>
            <person name="Ogas R."/>
            <person name="Tomko P."/>
            <person name="Gavelis G."/>
            <person name="Widhalm J.R."/>
            <person name="Wisecaver J.H."/>
        </authorList>
    </citation>
    <scope>NUCLEOTIDE SEQUENCE</scope>
    <source>
        <strain evidence="1">ECLA1</strain>
    </source>
</reference>
<accession>A0AAE1AGB6</accession>
<gene>
    <name evidence="1" type="ORF">RRG08_065359</name>
</gene>
<organism evidence="1 2">
    <name type="scientific">Elysia crispata</name>
    <name type="common">lettuce slug</name>
    <dbReference type="NCBI Taxonomy" id="231223"/>
    <lineage>
        <taxon>Eukaryota</taxon>
        <taxon>Metazoa</taxon>
        <taxon>Spiralia</taxon>
        <taxon>Lophotrochozoa</taxon>
        <taxon>Mollusca</taxon>
        <taxon>Gastropoda</taxon>
        <taxon>Heterobranchia</taxon>
        <taxon>Euthyneura</taxon>
        <taxon>Panpulmonata</taxon>
        <taxon>Sacoglossa</taxon>
        <taxon>Placobranchoidea</taxon>
        <taxon>Plakobranchidae</taxon>
        <taxon>Elysia</taxon>
    </lineage>
</organism>
<evidence type="ECO:0000313" key="1">
    <source>
        <dbReference type="EMBL" id="KAK3787358.1"/>
    </source>
</evidence>
<protein>
    <submittedName>
        <fullName evidence="1">Uncharacterized protein</fullName>
    </submittedName>
</protein>
<proteinExistence type="predicted"/>
<name>A0AAE1AGB6_9GAST</name>
<comment type="caution">
    <text evidence="1">The sequence shown here is derived from an EMBL/GenBank/DDBJ whole genome shotgun (WGS) entry which is preliminary data.</text>
</comment>
<keyword evidence="2" id="KW-1185">Reference proteome</keyword>
<sequence length="55" mass="6066">MDSDSSPSFDPLRPQMTAMAELFPPFLIHSAVFIPSKTCDGQNAKTARFVTHGLR</sequence>
<dbReference type="AlphaFoldDB" id="A0AAE1AGB6"/>
<evidence type="ECO:0000313" key="2">
    <source>
        <dbReference type="Proteomes" id="UP001283361"/>
    </source>
</evidence>